<dbReference type="PROSITE" id="PS51732">
    <property type="entry name" value="ASN_GLN_ASE_3"/>
    <property type="match status" value="1"/>
</dbReference>
<evidence type="ECO:0000256" key="2">
    <source>
        <dbReference type="ARBA" id="ARBA00022801"/>
    </source>
</evidence>
<dbReference type="PANTHER" id="PTHR11707">
    <property type="entry name" value="L-ASPARAGINASE"/>
    <property type="match status" value="1"/>
</dbReference>
<dbReference type="InterPro" id="IPR036152">
    <property type="entry name" value="Asp/glu_Ase-like_sf"/>
</dbReference>
<dbReference type="InterPro" id="IPR006034">
    <property type="entry name" value="Asparaginase/glutaminase-like"/>
</dbReference>
<feature type="region of interest" description="Disordered" evidence="6">
    <location>
        <begin position="1"/>
        <end position="26"/>
    </location>
</feature>
<evidence type="ECO:0000313" key="10">
    <source>
        <dbReference type="Proteomes" id="UP000011532"/>
    </source>
</evidence>
<dbReference type="AlphaFoldDB" id="A0A384KDC9"/>
<dbReference type="GO" id="GO:0004067">
    <property type="term" value="F:asparaginase activity"/>
    <property type="evidence" value="ECO:0007669"/>
    <property type="project" value="UniProtKB-UniRule"/>
</dbReference>
<reference evidence="9 10" key="2">
    <citation type="journal article" date="2014" name="PLoS Genet.">
        <title>Phylogenetically driven sequencing of extremely halophilic archaea reveals strategies for static and dynamic osmo-response.</title>
        <authorList>
            <person name="Becker E.A."/>
            <person name="Seitzer P.M."/>
            <person name="Tritt A."/>
            <person name="Larsen D."/>
            <person name="Krusor M."/>
            <person name="Yao A.I."/>
            <person name="Wu D."/>
            <person name="Madern D."/>
            <person name="Eisen J.A."/>
            <person name="Darling A.E."/>
            <person name="Facciotti M.T."/>
        </authorList>
    </citation>
    <scope>NUCLEOTIDE SEQUENCE [LARGE SCALE GENOMIC DNA]</scope>
    <source>
        <strain evidence="10">ATCC 29605 / DSM 3757 / JCM 8879 / NBRC 14742 / NCIMB 2012 / VKM B-1768 / DS2</strain>
    </source>
</reference>
<dbReference type="InterPro" id="IPR020827">
    <property type="entry name" value="Asparaginase/glutaminase_AS1"/>
</dbReference>
<dbReference type="Gene3D" id="3.40.50.1170">
    <property type="entry name" value="L-asparaginase, N-terminal domain"/>
    <property type="match status" value="1"/>
</dbReference>
<dbReference type="PIRSF" id="PIRSF500176">
    <property type="entry name" value="L_ASNase"/>
    <property type="match status" value="1"/>
</dbReference>
<evidence type="ECO:0000259" key="8">
    <source>
        <dbReference type="Pfam" id="PF17763"/>
    </source>
</evidence>
<dbReference type="SMART" id="SM00870">
    <property type="entry name" value="Asparaginase"/>
    <property type="match status" value="1"/>
</dbReference>
<reference evidence="10" key="1">
    <citation type="submission" date="2012-11" db="EMBL/GenBank/DDBJ databases">
        <authorList>
            <person name="Becker E.A."/>
            <person name="Seitzer P."/>
            <person name="Tritt A."/>
            <person name="Larsen D."/>
            <person name="Yao A."/>
            <person name="Wu D."/>
            <person name="Darling A."/>
            <person name="Eisen J.A."/>
            <person name="Facciotti M.T."/>
        </authorList>
    </citation>
    <scope>NUCLEOTIDE SEQUENCE [LARGE SCALE GENOMIC DNA]</scope>
    <source>
        <strain evidence="10">ATCC 29605 / DSM 3757 / JCM 8879 / NBRC 14742 / NCIMB 2012 / VKM B-1768 / DS2</strain>
    </source>
</reference>
<dbReference type="PROSITE" id="PS00144">
    <property type="entry name" value="ASN_GLN_ASE_1"/>
    <property type="match status" value="1"/>
</dbReference>
<feature type="domain" description="Asparaginase/glutaminase C-terminal" evidence="8">
    <location>
        <begin position="207"/>
        <end position="323"/>
    </location>
</feature>
<dbReference type="PRINTS" id="PR00139">
    <property type="entry name" value="ASNGLNASE"/>
</dbReference>
<evidence type="ECO:0000313" key="9">
    <source>
        <dbReference type="EMBL" id="ELY31423.1"/>
    </source>
</evidence>
<gene>
    <name evidence="9" type="ORF">C498_10156</name>
</gene>
<dbReference type="InterPro" id="IPR040919">
    <property type="entry name" value="Asparaginase_C"/>
</dbReference>
<evidence type="ECO:0000256" key="1">
    <source>
        <dbReference type="ARBA" id="ARBA00010518"/>
    </source>
</evidence>
<dbReference type="GeneID" id="8923374"/>
<sequence>MPPQVTVLSTGGTIASTDGEGGATPSKRGAALVDAVPELGEYAEVEVRDVALRPSFDMDFETVAATAHAARDAAVDGADGVVVTHGTDTMEESAYYLDLALDLDVPVVFTGAQRRPNEVSADGPSNLLTAVRAAVDESFTGRGGVYVAFDEQLHAARDATKIHTSDLDAFASPDASPVARFTREGTRLLRKPGSRSASVDAIESSKDVAVVQSYIGADDRQLRSVVEAGADGVVLEGTGLGNATNALGEAAGSLAEDGYPVVVTTRCQGGAVAPVYGSPGGGETLRDRRVIDGSDLPAHKARIKLMLVLESVGDDLAAIRAAFE</sequence>
<organism evidence="9 10">
    <name type="scientific">Haloferax volcanii (strain ATCC 29605 / DSM 3757 / JCM 8879 / NBRC 14742 / NCIMB 2012 / VKM B-1768 / DS2)</name>
    <name type="common">Halobacterium volcanii</name>
    <dbReference type="NCBI Taxonomy" id="309800"/>
    <lineage>
        <taxon>Archaea</taxon>
        <taxon>Methanobacteriati</taxon>
        <taxon>Methanobacteriota</taxon>
        <taxon>Stenosarchaea group</taxon>
        <taxon>Halobacteria</taxon>
        <taxon>Halobacteriales</taxon>
        <taxon>Haloferacaceae</taxon>
        <taxon>Haloferax</taxon>
    </lineage>
</organism>
<dbReference type="Pfam" id="PF00710">
    <property type="entry name" value="Asparaginase"/>
    <property type="match status" value="1"/>
</dbReference>
<dbReference type="OrthoDB" id="85706at2157"/>
<keyword evidence="2" id="KW-0378">Hydrolase</keyword>
<feature type="compositionally biased region" description="Polar residues" evidence="6">
    <location>
        <begin position="1"/>
        <end position="16"/>
    </location>
</feature>
<dbReference type="SMR" id="A0A384KDC9"/>
<dbReference type="InterPro" id="IPR027475">
    <property type="entry name" value="Asparaginase/glutaminase_AS2"/>
</dbReference>
<dbReference type="PANTHER" id="PTHR11707:SF28">
    <property type="entry name" value="60 KDA LYSOPHOSPHOLIPASE"/>
    <property type="match status" value="1"/>
</dbReference>
<dbReference type="Pfam" id="PF17763">
    <property type="entry name" value="Asparaginase_C"/>
    <property type="match status" value="1"/>
</dbReference>
<dbReference type="FunFam" id="3.40.50.1170:FF:000001">
    <property type="entry name" value="L-asparaginase 2"/>
    <property type="match status" value="1"/>
</dbReference>
<dbReference type="Gene3D" id="3.40.50.40">
    <property type="match status" value="1"/>
</dbReference>
<proteinExistence type="inferred from homology"/>
<name>A0A384KDC9_HALVD</name>
<dbReference type="InterPro" id="IPR037152">
    <property type="entry name" value="L-asparaginase_N_sf"/>
</dbReference>
<dbReference type="SUPFAM" id="SSF53774">
    <property type="entry name" value="Glutaminase/Asparaginase"/>
    <property type="match status" value="1"/>
</dbReference>
<feature type="active site" evidence="5">
    <location>
        <position position="87"/>
    </location>
</feature>
<evidence type="ECO:0000256" key="6">
    <source>
        <dbReference type="SAM" id="MobiDB-lite"/>
    </source>
</evidence>
<dbReference type="PROSITE" id="PS00917">
    <property type="entry name" value="ASN_GLN_ASE_2"/>
    <property type="match status" value="1"/>
</dbReference>
<accession>A0A384KDC9</accession>
<dbReference type="EMBL" id="AOHU01000058">
    <property type="protein sequence ID" value="ELY31423.1"/>
    <property type="molecule type" value="Genomic_DNA"/>
</dbReference>
<feature type="active site" evidence="4">
    <location>
        <position position="13"/>
    </location>
</feature>
<dbReference type="CDD" id="cd08964">
    <property type="entry name" value="L-asparaginase_II"/>
    <property type="match status" value="1"/>
</dbReference>
<dbReference type="PIRSF" id="PIRSF001220">
    <property type="entry name" value="L-ASNase_gatD"/>
    <property type="match status" value="1"/>
</dbReference>
<evidence type="ECO:0000256" key="4">
    <source>
        <dbReference type="PROSITE-ProRule" id="PRU10099"/>
    </source>
</evidence>
<comment type="caution">
    <text evidence="9">The sequence shown here is derived from an EMBL/GenBank/DDBJ whole genome shotgun (WGS) entry which is preliminary data.</text>
</comment>
<feature type="domain" description="L-asparaginase N-terminal" evidence="7">
    <location>
        <begin position="5"/>
        <end position="191"/>
    </location>
</feature>
<dbReference type="InterPro" id="IPR004550">
    <property type="entry name" value="AsnASE_II"/>
</dbReference>
<evidence type="ECO:0000256" key="5">
    <source>
        <dbReference type="PROSITE-ProRule" id="PRU10100"/>
    </source>
</evidence>
<evidence type="ECO:0000259" key="7">
    <source>
        <dbReference type="Pfam" id="PF00710"/>
    </source>
</evidence>
<dbReference type="Proteomes" id="UP000011532">
    <property type="component" value="Unassembled WGS sequence"/>
</dbReference>
<protein>
    <recommendedName>
        <fullName evidence="3">L-asparaginase</fullName>
    </recommendedName>
</protein>
<evidence type="ECO:0000256" key="3">
    <source>
        <dbReference type="ARBA" id="ARBA00070292"/>
    </source>
</evidence>
<dbReference type="SFLD" id="SFLDS00057">
    <property type="entry name" value="Glutaminase/Asparaginase"/>
    <property type="match status" value="1"/>
</dbReference>
<comment type="similarity">
    <text evidence="1">Belongs to the asparaginase 1 family.</text>
</comment>
<dbReference type="InterPro" id="IPR027474">
    <property type="entry name" value="L-asparaginase_N"/>
</dbReference>
<dbReference type="RefSeq" id="WP_004043218.1">
    <property type="nucleotide sequence ID" value="NC_013966.1"/>
</dbReference>
<dbReference type="InterPro" id="IPR027473">
    <property type="entry name" value="L-asparaginase_C"/>
</dbReference>
<dbReference type="GO" id="GO:0006528">
    <property type="term" value="P:asparagine metabolic process"/>
    <property type="evidence" value="ECO:0007669"/>
    <property type="project" value="InterPro"/>
</dbReference>